<reference evidence="7" key="1">
    <citation type="journal article" date="2023" name="Nat. Microbiol.">
        <title>Babesia duncani multi-omics identifies virulence factors and drug targets.</title>
        <authorList>
            <person name="Singh P."/>
            <person name="Lonardi S."/>
            <person name="Liang Q."/>
            <person name="Vydyam P."/>
            <person name="Khabirova E."/>
            <person name="Fang T."/>
            <person name="Gihaz S."/>
            <person name="Thekkiniath J."/>
            <person name="Munshi M."/>
            <person name="Abel S."/>
            <person name="Ciampossin L."/>
            <person name="Batugedara G."/>
            <person name="Gupta M."/>
            <person name="Lu X.M."/>
            <person name="Lenz T."/>
            <person name="Chakravarty S."/>
            <person name="Cornillot E."/>
            <person name="Hu Y."/>
            <person name="Ma W."/>
            <person name="Gonzalez L.M."/>
            <person name="Sanchez S."/>
            <person name="Estrada K."/>
            <person name="Sanchez-Flores A."/>
            <person name="Montero E."/>
            <person name="Harb O.S."/>
            <person name="Le Roch K.G."/>
            <person name="Mamoun C.B."/>
        </authorList>
    </citation>
    <scope>NUCLEOTIDE SEQUENCE</scope>
    <source>
        <strain evidence="7">WA1</strain>
    </source>
</reference>
<dbReference type="KEGG" id="bdw:94335040"/>
<dbReference type="PANTHER" id="PTHR24049">
    <property type="entry name" value="CRUMBS FAMILY MEMBER"/>
    <property type="match status" value="1"/>
</dbReference>
<feature type="disulfide bond" evidence="4">
    <location>
        <begin position="92"/>
        <end position="102"/>
    </location>
</feature>
<feature type="transmembrane region" description="Helical" evidence="5">
    <location>
        <begin position="12"/>
        <end position="29"/>
    </location>
</feature>
<evidence type="ECO:0000256" key="5">
    <source>
        <dbReference type="SAM" id="Phobius"/>
    </source>
</evidence>
<organism evidence="7 8">
    <name type="scientific">Babesia duncani</name>
    <dbReference type="NCBI Taxonomy" id="323732"/>
    <lineage>
        <taxon>Eukaryota</taxon>
        <taxon>Sar</taxon>
        <taxon>Alveolata</taxon>
        <taxon>Apicomplexa</taxon>
        <taxon>Aconoidasida</taxon>
        <taxon>Piroplasmida</taxon>
        <taxon>Babesiidae</taxon>
        <taxon>Babesia</taxon>
    </lineage>
</organism>
<evidence type="ECO:0000256" key="3">
    <source>
        <dbReference type="ARBA" id="ARBA00023157"/>
    </source>
</evidence>
<dbReference type="SMART" id="SM00181">
    <property type="entry name" value="EGF"/>
    <property type="match status" value="3"/>
</dbReference>
<dbReference type="Gene3D" id="2.10.25.10">
    <property type="entry name" value="Laminin"/>
    <property type="match status" value="3"/>
</dbReference>
<evidence type="ECO:0000256" key="4">
    <source>
        <dbReference type="PROSITE-ProRule" id="PRU00076"/>
    </source>
</evidence>
<name>A0AAD9UQA6_9APIC</name>
<feature type="domain" description="EGF-like" evidence="6">
    <location>
        <begin position="32"/>
        <end position="73"/>
    </location>
</feature>
<accession>A0AAD9UQA6</accession>
<comment type="caution">
    <text evidence="7">The sequence shown here is derived from an EMBL/GenBank/DDBJ whole genome shotgun (WGS) entry which is preliminary data.</text>
</comment>
<feature type="domain" description="EGF-like" evidence="6">
    <location>
        <begin position="88"/>
        <end position="125"/>
    </location>
</feature>
<keyword evidence="5" id="KW-1133">Transmembrane helix</keyword>
<keyword evidence="3 4" id="KW-1015">Disulfide bond</keyword>
<dbReference type="EMBL" id="JALLKP010000001">
    <property type="protein sequence ID" value="KAK2197739.1"/>
    <property type="molecule type" value="Genomic_DNA"/>
</dbReference>
<feature type="disulfide bond" evidence="4">
    <location>
        <begin position="63"/>
        <end position="72"/>
    </location>
</feature>
<dbReference type="AlphaFoldDB" id="A0AAD9UQA6"/>
<dbReference type="InterPro" id="IPR051022">
    <property type="entry name" value="Notch_Cell-Fate_Det"/>
</dbReference>
<protein>
    <submittedName>
        <fullName evidence="7">EGF-like domain</fullName>
    </submittedName>
</protein>
<dbReference type="PROSITE" id="PS00022">
    <property type="entry name" value="EGF_1"/>
    <property type="match status" value="2"/>
</dbReference>
<dbReference type="PROSITE" id="PS01186">
    <property type="entry name" value="EGF_2"/>
    <property type="match status" value="1"/>
</dbReference>
<keyword evidence="5" id="KW-0812">Transmembrane</keyword>
<proteinExistence type="predicted"/>
<dbReference type="PROSITE" id="PS50026">
    <property type="entry name" value="EGF_3"/>
    <property type="match status" value="2"/>
</dbReference>
<evidence type="ECO:0000256" key="1">
    <source>
        <dbReference type="ARBA" id="ARBA00022536"/>
    </source>
</evidence>
<dbReference type="Proteomes" id="UP001214638">
    <property type="component" value="Unassembled WGS sequence"/>
</dbReference>
<dbReference type="InterPro" id="IPR000742">
    <property type="entry name" value="EGF"/>
</dbReference>
<comment type="caution">
    <text evidence="4">Lacks conserved residue(s) required for the propagation of feature annotation.</text>
</comment>
<dbReference type="SUPFAM" id="SSF57196">
    <property type="entry name" value="EGF/Laminin"/>
    <property type="match status" value="1"/>
</dbReference>
<gene>
    <name evidence="7" type="ORF">BdWA1_000742</name>
</gene>
<keyword evidence="5" id="KW-0472">Membrane</keyword>
<evidence type="ECO:0000256" key="2">
    <source>
        <dbReference type="ARBA" id="ARBA00022737"/>
    </source>
</evidence>
<dbReference type="GeneID" id="94335040"/>
<keyword evidence="8" id="KW-1185">Reference proteome</keyword>
<keyword evidence="2" id="KW-0677">Repeat</keyword>
<dbReference type="RefSeq" id="XP_067804581.1">
    <property type="nucleotide sequence ID" value="XM_067945790.1"/>
</dbReference>
<feature type="disulfide bond" evidence="4">
    <location>
        <begin position="115"/>
        <end position="124"/>
    </location>
</feature>
<keyword evidence="1 4" id="KW-0245">EGF-like domain</keyword>
<evidence type="ECO:0000259" key="6">
    <source>
        <dbReference type="PROSITE" id="PS50026"/>
    </source>
</evidence>
<evidence type="ECO:0000313" key="7">
    <source>
        <dbReference type="EMBL" id="KAK2197739.1"/>
    </source>
</evidence>
<sequence length="215" mass="23765">MTIPSYRSSNVVVGIFWLIVAFCTHYYIAAAKDVPCEEGHHCLNESKCVKINVGGVEKKVCICSPGFTGWNCSIQLDYCNKHCRPLHRGITCQQALCNQGTCLNQTEPPYYSCDCGAFYTGPNCEIENNPCSSESTNPCVNGKCNFIKGTNQVVCNCYPGWATNPNQQITTIDWNTASIHVAPPCTEEIKRGITGNAPQLSTSTYRNSRHITFRC</sequence>
<evidence type="ECO:0000313" key="8">
    <source>
        <dbReference type="Proteomes" id="UP001214638"/>
    </source>
</evidence>